<evidence type="ECO:0000313" key="3">
    <source>
        <dbReference type="Proteomes" id="UP000256794"/>
    </source>
</evidence>
<accession>A0A099FIY5</accession>
<protein>
    <submittedName>
        <fullName evidence="1">Uncharacterized protein</fullName>
    </submittedName>
</protein>
<dbReference type="AlphaFoldDB" id="A0A099FIY5"/>
<keyword evidence="3" id="KW-1185">Reference proteome</keyword>
<accession>A0A3D9XR63</accession>
<dbReference type="EMBL" id="QUMX01000002">
    <property type="protein sequence ID" value="REG55871.1"/>
    <property type="molecule type" value="Genomic_DNA"/>
</dbReference>
<gene>
    <name evidence="2" type="ORF">ATH84_1002319</name>
    <name evidence="1" type="ORF">BDD41_1416</name>
</gene>
<evidence type="ECO:0000313" key="2">
    <source>
        <dbReference type="EMBL" id="REG55871.1"/>
    </source>
</evidence>
<dbReference type="Proteomes" id="UP000256794">
    <property type="component" value="Unassembled WGS sequence"/>
</dbReference>
<sequence length="82" mass="9411">MTMLNHLSAFADRALQAAMPVSPRYAVSLIDRRTGKPHRISDIPLRLITCDPFETARDLMRDRDPARWDTAIHRLDRKGAIQ</sequence>
<name>A0A099FIY5_PARVE</name>
<evidence type="ECO:0000313" key="1">
    <source>
        <dbReference type="EMBL" id="REF72920.1"/>
    </source>
</evidence>
<dbReference type="EMBL" id="QTUJ01000001">
    <property type="protein sequence ID" value="REF72920.1"/>
    <property type="molecule type" value="Genomic_DNA"/>
</dbReference>
<organism evidence="1 4">
    <name type="scientific">Paracoccus versutus</name>
    <name type="common">Thiobacillus versutus</name>
    <dbReference type="NCBI Taxonomy" id="34007"/>
    <lineage>
        <taxon>Bacteria</taxon>
        <taxon>Pseudomonadati</taxon>
        <taxon>Pseudomonadota</taxon>
        <taxon>Alphaproteobacteria</taxon>
        <taxon>Rhodobacterales</taxon>
        <taxon>Paracoccaceae</taxon>
        <taxon>Paracoccus</taxon>
    </lineage>
</organism>
<dbReference type="RefSeq" id="WP_036755737.1">
    <property type="nucleotide sequence ID" value="NZ_CP035287.1"/>
</dbReference>
<proteinExistence type="predicted"/>
<dbReference type="Proteomes" id="UP000256941">
    <property type="component" value="Unassembled WGS sequence"/>
</dbReference>
<reference evidence="3 4" key="1">
    <citation type="submission" date="2018-08" db="EMBL/GenBank/DDBJ databases">
        <title>Genomic Encyclopedia of Archaeal and Bacterial Type Strains, Phase II (KMG-II): from individual species to whole genera.</title>
        <authorList>
            <person name="Goeker M."/>
        </authorList>
    </citation>
    <scope>NUCLEOTIDE SEQUENCE [LARGE SCALE GENOMIC DNA]</scope>
    <source>
        <strain evidence="1 4">DSM 17099</strain>
        <strain evidence="2 3">DSM 582</strain>
    </source>
</reference>
<dbReference type="OrthoDB" id="7775285at2"/>
<dbReference type="eggNOG" id="ENOG5031UNJ">
    <property type="taxonomic scope" value="Bacteria"/>
</dbReference>
<evidence type="ECO:0000313" key="4">
    <source>
        <dbReference type="Proteomes" id="UP000256941"/>
    </source>
</evidence>
<comment type="caution">
    <text evidence="1">The sequence shown here is derived from an EMBL/GenBank/DDBJ whole genome shotgun (WGS) entry which is preliminary data.</text>
</comment>